<feature type="region of interest" description="Disordered" evidence="1">
    <location>
        <begin position="152"/>
        <end position="173"/>
    </location>
</feature>
<evidence type="ECO:0000256" key="2">
    <source>
        <dbReference type="SAM" id="SignalP"/>
    </source>
</evidence>
<feature type="signal peptide" evidence="2">
    <location>
        <begin position="1"/>
        <end position="20"/>
    </location>
</feature>
<sequence length="173" mass="19276">MGIRTLLATAAAGLTLSACTTEDLMAFNAAMEQANYDMQYGAYGSPYNTYPTTSAYNSYPYGGFYSPNTFSTYGGWPTGLSYGNWVGVLSCRHSGSFYSCDTDGNGYADMFGNADDGSYSSSSLRVNGRGEAFTWGSHCGCWERNRAYDGPRDPDDHYHRDRRDHHKRKKDRW</sequence>
<accession>A0ABW1SB68</accession>
<keyword evidence="2" id="KW-0732">Signal</keyword>
<comment type="caution">
    <text evidence="3">The sequence shown here is derived from an EMBL/GenBank/DDBJ whole genome shotgun (WGS) entry which is preliminary data.</text>
</comment>
<gene>
    <name evidence="3" type="ORF">ACFQDM_10275</name>
</gene>
<proteinExistence type="predicted"/>
<evidence type="ECO:0000313" key="4">
    <source>
        <dbReference type="Proteomes" id="UP001596303"/>
    </source>
</evidence>
<evidence type="ECO:0000313" key="3">
    <source>
        <dbReference type="EMBL" id="MFC6198469.1"/>
    </source>
</evidence>
<feature type="chain" id="PRO_5047382755" description="Lipoprotein" evidence="2">
    <location>
        <begin position="21"/>
        <end position="173"/>
    </location>
</feature>
<dbReference type="EMBL" id="JBHSSW010000012">
    <property type="protein sequence ID" value="MFC6198469.1"/>
    <property type="molecule type" value="Genomic_DNA"/>
</dbReference>
<evidence type="ECO:0000256" key="1">
    <source>
        <dbReference type="SAM" id="MobiDB-lite"/>
    </source>
</evidence>
<feature type="compositionally biased region" description="Basic residues" evidence="1">
    <location>
        <begin position="162"/>
        <end position="173"/>
    </location>
</feature>
<organism evidence="3 4">
    <name type="scientific">Ponticaulis profundi</name>
    <dbReference type="NCBI Taxonomy" id="2665222"/>
    <lineage>
        <taxon>Bacteria</taxon>
        <taxon>Pseudomonadati</taxon>
        <taxon>Pseudomonadota</taxon>
        <taxon>Alphaproteobacteria</taxon>
        <taxon>Hyphomonadales</taxon>
        <taxon>Hyphomonadaceae</taxon>
        <taxon>Ponticaulis</taxon>
    </lineage>
</organism>
<keyword evidence="4" id="KW-1185">Reference proteome</keyword>
<evidence type="ECO:0008006" key="5">
    <source>
        <dbReference type="Google" id="ProtNLM"/>
    </source>
</evidence>
<name>A0ABW1SB68_9PROT</name>
<protein>
    <recommendedName>
        <fullName evidence="5">Lipoprotein</fullName>
    </recommendedName>
</protein>
<feature type="compositionally biased region" description="Basic and acidic residues" evidence="1">
    <location>
        <begin position="152"/>
        <end position="161"/>
    </location>
</feature>
<dbReference type="PROSITE" id="PS51257">
    <property type="entry name" value="PROKAR_LIPOPROTEIN"/>
    <property type="match status" value="1"/>
</dbReference>
<reference evidence="4" key="1">
    <citation type="journal article" date="2019" name="Int. J. Syst. Evol. Microbiol.">
        <title>The Global Catalogue of Microorganisms (GCM) 10K type strain sequencing project: providing services to taxonomists for standard genome sequencing and annotation.</title>
        <authorList>
            <consortium name="The Broad Institute Genomics Platform"/>
            <consortium name="The Broad Institute Genome Sequencing Center for Infectious Disease"/>
            <person name="Wu L."/>
            <person name="Ma J."/>
        </authorList>
    </citation>
    <scope>NUCLEOTIDE SEQUENCE [LARGE SCALE GENOMIC DNA]</scope>
    <source>
        <strain evidence="4">CGMCC-1.15741</strain>
    </source>
</reference>
<dbReference type="Proteomes" id="UP001596303">
    <property type="component" value="Unassembled WGS sequence"/>
</dbReference>
<dbReference type="RefSeq" id="WP_377378707.1">
    <property type="nucleotide sequence ID" value="NZ_JBHSSW010000012.1"/>
</dbReference>